<protein>
    <submittedName>
        <fullName evidence="1">Fungal-specific transcription factor domain-containing protein</fullName>
    </submittedName>
</protein>
<keyword evidence="2" id="KW-1185">Reference proteome</keyword>
<organism evidence="1 2">
    <name type="scientific">Irpex rosettiformis</name>
    <dbReference type="NCBI Taxonomy" id="378272"/>
    <lineage>
        <taxon>Eukaryota</taxon>
        <taxon>Fungi</taxon>
        <taxon>Dikarya</taxon>
        <taxon>Basidiomycota</taxon>
        <taxon>Agaricomycotina</taxon>
        <taxon>Agaricomycetes</taxon>
        <taxon>Polyporales</taxon>
        <taxon>Irpicaceae</taxon>
        <taxon>Irpex</taxon>
    </lineage>
</organism>
<accession>A0ACB8U7V6</accession>
<sequence>MAHMIPQHPEMNIQGHPSHPTLQAALQIDPNHPPPHLQAHPPPSQASSRKRKKVEGENGEPSTPAEPRRLRRSHEACARCRSKKIKASPVGRHRPQIPVASPLICPFDHCVLIHVRERQCDSKHPRCTACASAGVQCQQEDRHKQALVDRGHTEHVERQLLLCTALLKRHIPNFDLNDLEAIAAREAIEIDQNDVNAVQAGGFAFTQNGSPRGFPPFPPHTQHMIPPPGYASHLPLPYGYPPPPHMMPPPGFHPHIHPGFQSPPQTQAPIPGASVQEPRGNEPLPNDLSSSEALAKAFGVSPAIVGDLKLAPAPIETEDVAVGLTGLISRRDNEMTQASAPRDPAKWISVPVIQGSPTSPVLSTTGTPKLVDAKPPMIWLPKERKMVQQVLDVYFTRLNIHRPVFTRSTFERNLDALYNGTASLDPGFLCSTYLILALGTLSELNDRVNKLPQEVAFGSSTLQKVMPLDWPQHEEFFGLALAVKPELRVTISSLQALILLHWYLYTERQGRTLWRLVGSFVRLAIELGLHHDPTTFQTEDAQNPGQSLPPVFSEEECQLRIRLWGIIVLHDRGTSILLGRPLAIAPYDSNTPRPSAGKGDGVSEHFILSSPIVEIQADIINSLYAPTRQSADSILRHAQRIMKSIQSFIRQLPDSYKLYFQGTGDWPYDRRHKLVENITEDQGLTLLKIGISRILLLRALFSSKELPYGSRQRSLMDAIVTSHNIIVVHQQLIKFPDIAFFVSPIPLHIAAMVILYGHMSKCGTLAQNVALEDVWMALQMLPKFRWRWERKDLKGGHPLIAKLAEQVLKVSLDKVAPTTPPMLMPESPWDTESVLSPKSHPTMPTTPTMGPAQYSPMSYGKSSPTSGPPTGPGKDSGAQENGRDEKLAEVPSGLFYPFFPESAGASTTSLLGSQPMGNYGYQPSQHSYVLEEKDPSLVQTTGPGIPMWHPGNQHDPRAMAPYQGPPHI</sequence>
<evidence type="ECO:0000313" key="1">
    <source>
        <dbReference type="EMBL" id="KAI0090239.1"/>
    </source>
</evidence>
<gene>
    <name evidence="1" type="ORF">BDY19DRAFT_1069057</name>
</gene>
<reference evidence="1" key="1">
    <citation type="journal article" date="2021" name="Environ. Microbiol.">
        <title>Gene family expansions and transcriptome signatures uncover fungal adaptations to wood decay.</title>
        <authorList>
            <person name="Hage H."/>
            <person name="Miyauchi S."/>
            <person name="Viragh M."/>
            <person name="Drula E."/>
            <person name="Min B."/>
            <person name="Chaduli D."/>
            <person name="Navarro D."/>
            <person name="Favel A."/>
            <person name="Norest M."/>
            <person name="Lesage-Meessen L."/>
            <person name="Balint B."/>
            <person name="Merenyi Z."/>
            <person name="de Eugenio L."/>
            <person name="Morin E."/>
            <person name="Martinez A.T."/>
            <person name="Baldrian P."/>
            <person name="Stursova M."/>
            <person name="Martinez M.J."/>
            <person name="Novotny C."/>
            <person name="Magnuson J.K."/>
            <person name="Spatafora J.W."/>
            <person name="Maurice S."/>
            <person name="Pangilinan J."/>
            <person name="Andreopoulos W."/>
            <person name="LaButti K."/>
            <person name="Hundley H."/>
            <person name="Na H."/>
            <person name="Kuo A."/>
            <person name="Barry K."/>
            <person name="Lipzen A."/>
            <person name="Henrissat B."/>
            <person name="Riley R."/>
            <person name="Ahrendt S."/>
            <person name="Nagy L.G."/>
            <person name="Grigoriev I.V."/>
            <person name="Martin F."/>
            <person name="Rosso M.N."/>
        </authorList>
    </citation>
    <scope>NUCLEOTIDE SEQUENCE</scope>
    <source>
        <strain evidence="1">CBS 384.51</strain>
    </source>
</reference>
<proteinExistence type="predicted"/>
<evidence type="ECO:0000313" key="2">
    <source>
        <dbReference type="Proteomes" id="UP001055072"/>
    </source>
</evidence>
<comment type="caution">
    <text evidence="1">The sequence shown here is derived from an EMBL/GenBank/DDBJ whole genome shotgun (WGS) entry which is preliminary data.</text>
</comment>
<dbReference type="EMBL" id="MU274908">
    <property type="protein sequence ID" value="KAI0090239.1"/>
    <property type="molecule type" value="Genomic_DNA"/>
</dbReference>
<dbReference type="Proteomes" id="UP001055072">
    <property type="component" value="Unassembled WGS sequence"/>
</dbReference>
<name>A0ACB8U7V6_9APHY</name>